<feature type="compositionally biased region" description="Polar residues" evidence="1">
    <location>
        <begin position="122"/>
        <end position="132"/>
    </location>
</feature>
<evidence type="ECO:0000256" key="1">
    <source>
        <dbReference type="SAM" id="MobiDB-lite"/>
    </source>
</evidence>
<organism evidence="3 4">
    <name type="scientific">Afipia massiliensis</name>
    <dbReference type="NCBI Taxonomy" id="211460"/>
    <lineage>
        <taxon>Bacteria</taxon>
        <taxon>Pseudomonadati</taxon>
        <taxon>Pseudomonadota</taxon>
        <taxon>Alphaproteobacteria</taxon>
        <taxon>Hyphomicrobiales</taxon>
        <taxon>Nitrobacteraceae</taxon>
        <taxon>Afipia</taxon>
    </lineage>
</organism>
<dbReference type="EMBL" id="LBIA02000001">
    <property type="protein sequence ID" value="TKT71218.1"/>
    <property type="molecule type" value="Genomic_DNA"/>
</dbReference>
<proteinExistence type="predicted"/>
<dbReference type="OrthoDB" id="9800302at2"/>
<dbReference type="InterPro" id="IPR036058">
    <property type="entry name" value="Kazal_dom_sf"/>
</dbReference>
<dbReference type="InterPro" id="IPR002350">
    <property type="entry name" value="Kazal_dom"/>
</dbReference>
<dbReference type="Proteomes" id="UP000034832">
    <property type="component" value="Unassembled WGS sequence"/>
</dbReference>
<dbReference type="SMART" id="SM00280">
    <property type="entry name" value="KAZAL"/>
    <property type="match status" value="1"/>
</dbReference>
<sequence>MRARFNGLIVAILIAMLGVAISLNKSEAANLGEACGGAANITCNSALWCQKTTGGQCKTADAAGQCDKAPAFCMQIHRPVCGCNGKTYANDCERQKARVQLDYVGACPKEPKAKEPKAVTPKSKTPKSGKQQ</sequence>
<dbReference type="PROSITE" id="PS51465">
    <property type="entry name" value="KAZAL_2"/>
    <property type="match status" value="1"/>
</dbReference>
<dbReference type="Gene3D" id="3.30.60.30">
    <property type="match status" value="1"/>
</dbReference>
<keyword evidence="4" id="KW-1185">Reference proteome</keyword>
<evidence type="ECO:0000259" key="2">
    <source>
        <dbReference type="PROSITE" id="PS51465"/>
    </source>
</evidence>
<evidence type="ECO:0000313" key="3">
    <source>
        <dbReference type="EMBL" id="TKT71218.1"/>
    </source>
</evidence>
<evidence type="ECO:0000313" key="4">
    <source>
        <dbReference type="Proteomes" id="UP000034832"/>
    </source>
</evidence>
<dbReference type="RefSeq" id="WP_046828182.1">
    <property type="nucleotide sequence ID" value="NZ_LBIA02000001.1"/>
</dbReference>
<accession>A0A4U6BQC9</accession>
<dbReference type="STRING" id="211460.YH63_11705"/>
<name>A0A4U6BQC9_9BRAD</name>
<gene>
    <name evidence="3" type="ORF">YH63_007240</name>
</gene>
<dbReference type="AlphaFoldDB" id="A0A4U6BQC9"/>
<protein>
    <recommendedName>
        <fullName evidence="2">Kazal-like domain-containing protein</fullName>
    </recommendedName>
</protein>
<feature type="domain" description="Kazal-like" evidence="2">
    <location>
        <begin position="60"/>
        <end position="109"/>
    </location>
</feature>
<dbReference type="SUPFAM" id="SSF100895">
    <property type="entry name" value="Kazal-type serine protease inhibitors"/>
    <property type="match status" value="1"/>
</dbReference>
<feature type="region of interest" description="Disordered" evidence="1">
    <location>
        <begin position="109"/>
        <end position="132"/>
    </location>
</feature>
<dbReference type="Pfam" id="PF00050">
    <property type="entry name" value="Kazal_1"/>
    <property type="match status" value="1"/>
</dbReference>
<comment type="caution">
    <text evidence="3">The sequence shown here is derived from an EMBL/GenBank/DDBJ whole genome shotgun (WGS) entry which is preliminary data.</text>
</comment>
<reference evidence="3" key="1">
    <citation type="submission" date="2019-04" db="EMBL/GenBank/DDBJ databases">
        <title>Whole genome sequencing of cave bacteria.</title>
        <authorList>
            <person name="Gan H.M."/>
            <person name="Barton H."/>
            <person name="Savka M.A."/>
        </authorList>
    </citation>
    <scope>NUCLEOTIDE SEQUENCE [LARGE SCALE GENOMIC DNA]</scope>
    <source>
        <strain evidence="3">LC387</strain>
    </source>
</reference>
<dbReference type="CDD" id="cd00104">
    <property type="entry name" value="KAZAL_FS"/>
    <property type="match status" value="1"/>
</dbReference>